<comment type="similarity">
    <text evidence="1 5">Belongs to the short-chain dehydrogenases/reductases (SDR) family.</text>
</comment>
<feature type="binding site" evidence="4">
    <location>
        <position position="38"/>
    </location>
    <ligand>
        <name>NADP(+)</name>
        <dbReference type="ChEBI" id="CHEBI:58349"/>
    </ligand>
</feature>
<evidence type="ECO:0000256" key="2">
    <source>
        <dbReference type="ARBA" id="ARBA00023002"/>
    </source>
</evidence>
<keyword evidence="5" id="KW-0444">Lipid biosynthesis</keyword>
<dbReference type="PROSITE" id="PS00061">
    <property type="entry name" value="ADH_SHORT"/>
    <property type="match status" value="1"/>
</dbReference>
<keyword evidence="5" id="KW-0443">Lipid metabolism</keyword>
<evidence type="ECO:0000256" key="5">
    <source>
        <dbReference type="RuleBase" id="RU366074"/>
    </source>
</evidence>
<organism evidence="7 8">
    <name type="scientific">Salipiger aestuarii</name>
    <dbReference type="NCBI Taxonomy" id="568098"/>
    <lineage>
        <taxon>Bacteria</taxon>
        <taxon>Pseudomonadati</taxon>
        <taxon>Pseudomonadota</taxon>
        <taxon>Alphaproteobacteria</taxon>
        <taxon>Rhodobacterales</taxon>
        <taxon>Roseobacteraceae</taxon>
        <taxon>Salipiger</taxon>
    </lineage>
</organism>
<dbReference type="Gene3D" id="3.40.50.720">
    <property type="entry name" value="NAD(P)-binding Rossmann-like Domain"/>
    <property type="match status" value="1"/>
</dbReference>
<feature type="binding site" evidence="4">
    <location>
        <position position="185"/>
    </location>
    <ligand>
        <name>NADP(+)</name>
        <dbReference type="ChEBI" id="CHEBI:58349"/>
    </ligand>
</feature>
<dbReference type="PRINTS" id="PR00080">
    <property type="entry name" value="SDRFAMILY"/>
</dbReference>
<feature type="binding site" evidence="4">
    <location>
        <begin position="152"/>
        <end position="156"/>
    </location>
    <ligand>
        <name>NADP(+)</name>
        <dbReference type="ChEBI" id="CHEBI:58349"/>
    </ligand>
</feature>
<evidence type="ECO:0000313" key="8">
    <source>
        <dbReference type="Proteomes" id="UP000249165"/>
    </source>
</evidence>
<dbReference type="InterPro" id="IPR002347">
    <property type="entry name" value="SDR_fam"/>
</dbReference>
<comment type="subunit">
    <text evidence="5">Homotetramer.</text>
</comment>
<feature type="domain" description="Ketoreductase" evidence="6">
    <location>
        <begin position="7"/>
        <end position="183"/>
    </location>
</feature>
<dbReference type="GO" id="GO:0051287">
    <property type="term" value="F:NAD binding"/>
    <property type="evidence" value="ECO:0007669"/>
    <property type="project" value="UniProtKB-UniRule"/>
</dbReference>
<dbReference type="InterPro" id="IPR020904">
    <property type="entry name" value="Sc_DH/Rdtase_CS"/>
</dbReference>
<dbReference type="EMBL" id="QLMG01000027">
    <property type="protein sequence ID" value="RAK14882.1"/>
    <property type="molecule type" value="Genomic_DNA"/>
</dbReference>
<sequence length="245" mass="25009">MFDLTGKCALVTGASGGIGGEIARALHAAGATVGLSGTRGAPLEALAAELGERAFVLPCNLSDPEAVSALPKQAIAAMGAVDILVNNAGINRDNLIMRMSDEDWQSVIDVNLTATFKLCKGVLRGMMKARWGRIVNISSIVGATGNPGQGNYAASKAGMIGMSKSLAFEVASRGITVNAVAPGFIETAMTDKLNDEQKTGILGQIPSGRMGSAQEIAAAVLYLASPEAGYVTGSTLHVNGGMAML</sequence>
<gene>
    <name evidence="7" type="ORF">ATI53_102713</name>
</gene>
<keyword evidence="2 5" id="KW-0560">Oxidoreductase</keyword>
<dbReference type="NCBIfam" id="NF009466">
    <property type="entry name" value="PRK12826.1-2"/>
    <property type="match status" value="1"/>
</dbReference>
<feature type="active site" description="Proton acceptor" evidence="3">
    <location>
        <position position="152"/>
    </location>
</feature>
<dbReference type="SUPFAM" id="SSF51735">
    <property type="entry name" value="NAD(P)-binding Rossmann-fold domains"/>
    <property type="match status" value="1"/>
</dbReference>
<keyword evidence="4 5" id="KW-0521">NADP</keyword>
<feature type="binding site" evidence="4">
    <location>
        <position position="87"/>
    </location>
    <ligand>
        <name>NADP(+)</name>
        <dbReference type="ChEBI" id="CHEBI:58349"/>
    </ligand>
</feature>
<accession>A0A327Y3G9</accession>
<comment type="catalytic activity">
    <reaction evidence="5">
        <text>a (3R)-hydroxyacyl-[ACP] + NADP(+) = a 3-oxoacyl-[ACP] + NADPH + H(+)</text>
        <dbReference type="Rhea" id="RHEA:17397"/>
        <dbReference type="Rhea" id="RHEA-COMP:9916"/>
        <dbReference type="Rhea" id="RHEA-COMP:9945"/>
        <dbReference type="ChEBI" id="CHEBI:15378"/>
        <dbReference type="ChEBI" id="CHEBI:57783"/>
        <dbReference type="ChEBI" id="CHEBI:58349"/>
        <dbReference type="ChEBI" id="CHEBI:78776"/>
        <dbReference type="ChEBI" id="CHEBI:78827"/>
        <dbReference type="EC" id="1.1.1.100"/>
    </reaction>
</comment>
<dbReference type="Pfam" id="PF13561">
    <property type="entry name" value="adh_short_C2"/>
    <property type="match status" value="1"/>
</dbReference>
<dbReference type="GO" id="GO:0004316">
    <property type="term" value="F:3-oxoacyl-[acyl-carrier-protein] reductase (NADPH) activity"/>
    <property type="evidence" value="ECO:0007669"/>
    <property type="project" value="UniProtKB-UniRule"/>
</dbReference>
<dbReference type="NCBIfam" id="TIGR01830">
    <property type="entry name" value="3oxo_ACP_reduc"/>
    <property type="match status" value="1"/>
</dbReference>
<dbReference type="RefSeq" id="WP_111550678.1">
    <property type="nucleotide sequence ID" value="NZ_LIGL01000028.1"/>
</dbReference>
<comment type="caution">
    <text evidence="7">The sequence shown here is derived from an EMBL/GenBank/DDBJ whole genome shotgun (WGS) entry which is preliminary data.</text>
</comment>
<evidence type="ECO:0000313" key="7">
    <source>
        <dbReference type="EMBL" id="RAK14882.1"/>
    </source>
</evidence>
<dbReference type="PRINTS" id="PR00081">
    <property type="entry name" value="GDHRDH"/>
</dbReference>
<dbReference type="Proteomes" id="UP000249165">
    <property type="component" value="Unassembled WGS sequence"/>
</dbReference>
<dbReference type="EC" id="1.1.1.100" evidence="5"/>
<evidence type="ECO:0000256" key="3">
    <source>
        <dbReference type="PIRSR" id="PIRSR611284-1"/>
    </source>
</evidence>
<dbReference type="InterPro" id="IPR011284">
    <property type="entry name" value="3oxo_ACP_reduc"/>
</dbReference>
<evidence type="ECO:0000256" key="4">
    <source>
        <dbReference type="PIRSR" id="PIRSR611284-2"/>
    </source>
</evidence>
<dbReference type="UniPathway" id="UPA00094"/>
<keyword evidence="5" id="KW-0276">Fatty acid metabolism</keyword>
<keyword evidence="5" id="KW-0275">Fatty acid biosynthesis</keyword>
<dbReference type="NCBIfam" id="NF005559">
    <property type="entry name" value="PRK07231.1"/>
    <property type="match status" value="1"/>
</dbReference>
<dbReference type="InterPro" id="IPR057326">
    <property type="entry name" value="KR_dom"/>
</dbReference>
<comment type="function">
    <text evidence="5">Catalyzes the NADPH-dependent reduction of beta-ketoacyl-ACP substrates to beta-hydroxyacyl-ACP products, the first reductive step in the elongation cycle of fatty acid biosynthesis.</text>
</comment>
<dbReference type="SMART" id="SM00822">
    <property type="entry name" value="PKS_KR"/>
    <property type="match status" value="1"/>
</dbReference>
<evidence type="ECO:0000256" key="1">
    <source>
        <dbReference type="ARBA" id="ARBA00006484"/>
    </source>
</evidence>
<dbReference type="InterPro" id="IPR036291">
    <property type="entry name" value="NAD(P)-bd_dom_sf"/>
</dbReference>
<dbReference type="OrthoDB" id="9804774at2"/>
<dbReference type="PANTHER" id="PTHR42879:SF2">
    <property type="entry name" value="3-OXOACYL-[ACYL-CARRIER-PROTEIN] REDUCTASE FABG"/>
    <property type="match status" value="1"/>
</dbReference>
<dbReference type="PANTHER" id="PTHR42879">
    <property type="entry name" value="3-OXOACYL-(ACYL-CARRIER-PROTEIN) REDUCTASE"/>
    <property type="match status" value="1"/>
</dbReference>
<dbReference type="AlphaFoldDB" id="A0A327Y3G9"/>
<proteinExistence type="inferred from homology"/>
<dbReference type="GO" id="GO:0006633">
    <property type="term" value="P:fatty acid biosynthetic process"/>
    <property type="evidence" value="ECO:0007669"/>
    <property type="project" value="UniProtKB-UniPathway"/>
</dbReference>
<comment type="pathway">
    <text evidence="5">Lipid metabolism; fatty acid biosynthesis.</text>
</comment>
<name>A0A327Y3G9_9RHOB</name>
<evidence type="ECO:0000259" key="6">
    <source>
        <dbReference type="SMART" id="SM00822"/>
    </source>
</evidence>
<dbReference type="InterPro" id="IPR050259">
    <property type="entry name" value="SDR"/>
</dbReference>
<dbReference type="FunFam" id="3.40.50.720:FF:000173">
    <property type="entry name" value="3-oxoacyl-[acyl-carrier protein] reductase"/>
    <property type="match status" value="1"/>
</dbReference>
<keyword evidence="8" id="KW-1185">Reference proteome</keyword>
<protein>
    <recommendedName>
        <fullName evidence="5">3-oxoacyl-[acyl-carrier-protein] reductase</fullName>
        <ecNumber evidence="5">1.1.1.100</ecNumber>
    </recommendedName>
</protein>
<dbReference type="CDD" id="cd05333">
    <property type="entry name" value="BKR_SDR_c"/>
    <property type="match status" value="1"/>
</dbReference>
<reference evidence="7 8" key="1">
    <citation type="submission" date="2018-06" db="EMBL/GenBank/DDBJ databases">
        <title>Genomic Encyclopedia of Archaeal and Bacterial Type Strains, Phase II (KMG-II): from individual species to whole genera.</title>
        <authorList>
            <person name="Goeker M."/>
        </authorList>
    </citation>
    <scope>NUCLEOTIDE SEQUENCE [LARGE SCALE GENOMIC DNA]</scope>
    <source>
        <strain evidence="7 8">DSM 22011</strain>
    </source>
</reference>